<reference evidence="5 6" key="1">
    <citation type="journal article" date="2011" name="Nat. Biotechnol.">
        <title>Comparative genomic analysis of the thermophilic biomass-degrading fungi Myceliophthora thermophila and Thielavia terrestris.</title>
        <authorList>
            <person name="Berka R.M."/>
            <person name="Grigoriev I.V."/>
            <person name="Otillar R."/>
            <person name="Salamov A."/>
            <person name="Grimwood J."/>
            <person name="Reid I."/>
            <person name="Ishmael N."/>
            <person name="John T."/>
            <person name="Darmond C."/>
            <person name="Moisan M.-C."/>
            <person name="Henrissat B."/>
            <person name="Coutinho P.M."/>
            <person name="Lombard V."/>
            <person name="Natvig D.O."/>
            <person name="Lindquist E."/>
            <person name="Schmutz J."/>
            <person name="Lucas S."/>
            <person name="Harris P."/>
            <person name="Powlowski J."/>
            <person name="Bellemare A."/>
            <person name="Taylor D."/>
            <person name="Butler G."/>
            <person name="de Vries R.P."/>
            <person name="Allijn I.E."/>
            <person name="van den Brink J."/>
            <person name="Ushinsky S."/>
            <person name="Storms R."/>
            <person name="Powell A.J."/>
            <person name="Paulsen I.T."/>
            <person name="Elbourne L.D.H."/>
            <person name="Baker S.E."/>
            <person name="Magnuson J."/>
            <person name="LaBoissiere S."/>
            <person name="Clutterbuck A.J."/>
            <person name="Martinez D."/>
            <person name="Wogulis M."/>
            <person name="de Leon A.L."/>
            <person name="Rey M.W."/>
            <person name="Tsang A."/>
        </authorList>
    </citation>
    <scope>NUCLEOTIDE SEQUENCE [LARGE SCALE GENOMIC DNA]</scope>
    <source>
        <strain evidence="6">ATCC 42464 / BCRC 31852 / DSM 1799</strain>
    </source>
</reference>
<feature type="region of interest" description="Disordered" evidence="3">
    <location>
        <begin position="1"/>
        <end position="39"/>
    </location>
</feature>
<feature type="compositionally biased region" description="Polar residues" evidence="3">
    <location>
        <begin position="696"/>
        <end position="706"/>
    </location>
</feature>
<evidence type="ECO:0000259" key="4">
    <source>
        <dbReference type="PROSITE" id="PS50048"/>
    </source>
</evidence>
<dbReference type="InterPro" id="IPR036864">
    <property type="entry name" value="Zn2-C6_fun-type_DNA-bd_sf"/>
</dbReference>
<dbReference type="VEuPathDB" id="FungiDB:MYCTH_2067244"/>
<protein>
    <recommendedName>
        <fullName evidence="4">Zn(2)-C6 fungal-type domain-containing protein</fullName>
    </recommendedName>
</protein>
<dbReference type="PROSITE" id="PS50048">
    <property type="entry name" value="ZN2_CY6_FUNGAL_2"/>
    <property type="match status" value="1"/>
</dbReference>
<dbReference type="Pfam" id="PF04082">
    <property type="entry name" value="Fungal_trans"/>
    <property type="match status" value="1"/>
</dbReference>
<feature type="compositionally biased region" description="Polar residues" evidence="3">
    <location>
        <begin position="622"/>
        <end position="632"/>
    </location>
</feature>
<dbReference type="Proteomes" id="UP000007322">
    <property type="component" value="Chromosome 5"/>
</dbReference>
<dbReference type="RefSeq" id="XP_003665394.1">
    <property type="nucleotide sequence ID" value="XM_003665346.1"/>
</dbReference>
<feature type="domain" description="Zn(2)-C6 fungal-type" evidence="4">
    <location>
        <begin position="44"/>
        <end position="74"/>
    </location>
</feature>
<dbReference type="OMA" id="WLPICEK"/>
<feature type="region of interest" description="Disordered" evidence="3">
    <location>
        <begin position="611"/>
        <end position="679"/>
    </location>
</feature>
<gene>
    <name evidence="5" type="ORF">MYCTH_2067244</name>
</gene>
<dbReference type="InParanoid" id="G2QHW0"/>
<dbReference type="OrthoDB" id="3364175at2759"/>
<evidence type="ECO:0000256" key="3">
    <source>
        <dbReference type="SAM" id="MobiDB-lite"/>
    </source>
</evidence>
<evidence type="ECO:0000256" key="2">
    <source>
        <dbReference type="ARBA" id="ARBA00023242"/>
    </source>
</evidence>
<dbReference type="PANTHER" id="PTHR47655">
    <property type="entry name" value="QUINIC ACID UTILIZATION ACTIVATOR"/>
    <property type="match status" value="1"/>
</dbReference>
<feature type="compositionally biased region" description="Polar residues" evidence="3">
    <location>
        <begin position="663"/>
        <end position="679"/>
    </location>
</feature>
<dbReference type="InterPro" id="IPR052783">
    <property type="entry name" value="Metabolic/Drug-Res_Regulator"/>
</dbReference>
<proteinExistence type="predicted"/>
<keyword evidence="6" id="KW-1185">Reference proteome</keyword>
<dbReference type="PANTHER" id="PTHR47655:SF2">
    <property type="entry name" value="QUINIC ACID UTILIZATION ACTIVATOR"/>
    <property type="match status" value="1"/>
</dbReference>
<feature type="region of interest" description="Disordered" evidence="3">
    <location>
        <begin position="152"/>
        <end position="188"/>
    </location>
</feature>
<name>G2QHW0_THET4</name>
<accession>G2QHW0</accession>
<evidence type="ECO:0000256" key="1">
    <source>
        <dbReference type="ARBA" id="ARBA00022723"/>
    </source>
</evidence>
<dbReference type="Gene3D" id="4.10.240.10">
    <property type="entry name" value="Zn(2)-C6 fungal-type DNA-binding domain"/>
    <property type="match status" value="1"/>
</dbReference>
<sequence>MPPKRRAVETETSNHLNGIPFGQAEAPPSAVQPAPVKRQRVSRACDQCRAARERCDGKQPECHPCISQSRPCTYEVSPKKRGVQTGYIRTLELALGWVFEKVPGSEEALGALFAHEGGHGAPFLAGQDPGGADRLQKRWRNSRVHRRIDRILSGEASAPSPEHHALSPSADASDNEGNQAPARAEPDSAVLDVASAIQETSNFRRRNLEHCPPSAEERKQVPSDGMRTSPQASSGRIKLPANHWRLLDIYLSYTHSWLPILEKQDLFQASYAYPDEGLSIDRSDSFSAVHAVFWAALALASFQDIGSSKSTSSDHSNPSKLSPGEIYDTARGLLPSEDGPFQIHHAQAFLILSLVNLGQGKLASAGLFVGSATRILLDSDLIRHATHDQGDPRVRLALMSCFMIDTILSVRYSRPPHLRPQDLAAVQLVSENGHDQWEPWTPCDGFGLGNTGYCSSRSPAFRLSTFNQLYTIIKVLAEELSTRTQRSVSRGSSSAFVTQLQHVIDPNLPFNNFILSPACGSISVPTPYLVRATYLWASAIVEPQRAGTLLPLLQDTLVQYQRLFGRSTTPPFLHTCVASLENGDYVSHCDERSQELLRRLLSTFSCTPFGGGRSSTVRDSHSNLLSQETQDTLSQGLSQSSASGNTLLIHPTAMMPPLYGNPTGPQQLPSHLTNKSYNSLSGQNFPEIYQLQSHGQPLTIPQGSDTLTRRSGSDVAAMSGLSTATAPSHGDMPSSYHLFPHTRLGPSPDVDALLDDLSSIEYTDTADADPQFMANLGFAPGCDITEILTRGFGGA</sequence>
<dbReference type="EMBL" id="CP003006">
    <property type="protein sequence ID" value="AEO60149.1"/>
    <property type="molecule type" value="Genomic_DNA"/>
</dbReference>
<dbReference type="GO" id="GO:0006351">
    <property type="term" value="P:DNA-templated transcription"/>
    <property type="evidence" value="ECO:0007669"/>
    <property type="project" value="InterPro"/>
</dbReference>
<dbReference type="GO" id="GO:0008270">
    <property type="term" value="F:zinc ion binding"/>
    <property type="evidence" value="ECO:0007669"/>
    <property type="project" value="InterPro"/>
</dbReference>
<dbReference type="KEGG" id="mtm:MYCTH_2067244"/>
<feature type="compositionally biased region" description="Low complexity" evidence="3">
    <location>
        <begin position="633"/>
        <end position="644"/>
    </location>
</feature>
<dbReference type="GO" id="GO:0003677">
    <property type="term" value="F:DNA binding"/>
    <property type="evidence" value="ECO:0007669"/>
    <property type="project" value="InterPro"/>
</dbReference>
<keyword evidence="2" id="KW-0539">Nucleus</keyword>
<dbReference type="Pfam" id="PF00172">
    <property type="entry name" value="Zn_clus"/>
    <property type="match status" value="1"/>
</dbReference>
<dbReference type="AlphaFoldDB" id="G2QHW0"/>
<feature type="region of interest" description="Disordered" evidence="3">
    <location>
        <begin position="203"/>
        <end position="235"/>
    </location>
</feature>
<dbReference type="GeneID" id="11511493"/>
<dbReference type="GO" id="GO:0045944">
    <property type="term" value="P:positive regulation of transcription by RNA polymerase II"/>
    <property type="evidence" value="ECO:0007669"/>
    <property type="project" value="TreeGrafter"/>
</dbReference>
<dbReference type="InterPro" id="IPR001138">
    <property type="entry name" value="Zn2Cys6_DnaBD"/>
</dbReference>
<evidence type="ECO:0000313" key="6">
    <source>
        <dbReference type="Proteomes" id="UP000007322"/>
    </source>
</evidence>
<evidence type="ECO:0000313" key="5">
    <source>
        <dbReference type="EMBL" id="AEO60149.1"/>
    </source>
</evidence>
<feature type="region of interest" description="Disordered" evidence="3">
    <location>
        <begin position="696"/>
        <end position="717"/>
    </location>
</feature>
<dbReference type="HOGENOM" id="CLU_007607_0_0_1"/>
<dbReference type="CDD" id="cd00067">
    <property type="entry name" value="GAL4"/>
    <property type="match status" value="1"/>
</dbReference>
<dbReference type="eggNOG" id="ENOG502S3FG">
    <property type="taxonomic scope" value="Eukaryota"/>
</dbReference>
<dbReference type="InterPro" id="IPR007219">
    <property type="entry name" value="XnlR_reg_dom"/>
</dbReference>
<dbReference type="SMART" id="SM00066">
    <property type="entry name" value="GAL4"/>
    <property type="match status" value="1"/>
</dbReference>
<dbReference type="STRING" id="573729.G2QHW0"/>
<dbReference type="PROSITE" id="PS00463">
    <property type="entry name" value="ZN2_CY6_FUNGAL_1"/>
    <property type="match status" value="1"/>
</dbReference>
<organism evidence="5 6">
    <name type="scientific">Thermothelomyces thermophilus (strain ATCC 42464 / BCRC 31852 / DSM 1799)</name>
    <name type="common">Sporotrichum thermophile</name>
    <dbReference type="NCBI Taxonomy" id="573729"/>
    <lineage>
        <taxon>Eukaryota</taxon>
        <taxon>Fungi</taxon>
        <taxon>Dikarya</taxon>
        <taxon>Ascomycota</taxon>
        <taxon>Pezizomycotina</taxon>
        <taxon>Sordariomycetes</taxon>
        <taxon>Sordariomycetidae</taxon>
        <taxon>Sordariales</taxon>
        <taxon>Chaetomiaceae</taxon>
        <taxon>Thermothelomyces</taxon>
    </lineage>
</organism>
<dbReference type="SUPFAM" id="SSF57701">
    <property type="entry name" value="Zn2/Cys6 DNA-binding domain"/>
    <property type="match status" value="1"/>
</dbReference>
<keyword evidence="1" id="KW-0479">Metal-binding</keyword>
<dbReference type="GO" id="GO:0000981">
    <property type="term" value="F:DNA-binding transcription factor activity, RNA polymerase II-specific"/>
    <property type="evidence" value="ECO:0007669"/>
    <property type="project" value="InterPro"/>
</dbReference>
<dbReference type="CDD" id="cd12148">
    <property type="entry name" value="fungal_TF_MHR"/>
    <property type="match status" value="1"/>
</dbReference>